<dbReference type="PANTHER" id="PTHR34472">
    <property type="entry name" value="SULFUR CARRIER PROTEIN THIS"/>
    <property type="match status" value="1"/>
</dbReference>
<organism evidence="1 2">
    <name type="scientific">Thermosediminibacter litoriperuensis</name>
    <dbReference type="NCBI Taxonomy" id="291989"/>
    <lineage>
        <taxon>Bacteria</taxon>
        <taxon>Bacillati</taxon>
        <taxon>Bacillota</taxon>
        <taxon>Clostridia</taxon>
        <taxon>Thermosediminibacterales</taxon>
        <taxon>Thermosediminibacteraceae</taxon>
        <taxon>Thermosediminibacter</taxon>
    </lineage>
</organism>
<reference evidence="1 2" key="1">
    <citation type="submission" date="2019-07" db="EMBL/GenBank/DDBJ databases">
        <title>Genomic Encyclopedia of Type Strains, Phase I: the one thousand microbial genomes (KMG-I) project.</title>
        <authorList>
            <person name="Kyrpides N."/>
        </authorList>
    </citation>
    <scope>NUCLEOTIDE SEQUENCE [LARGE SCALE GENOMIC DNA]</scope>
    <source>
        <strain evidence="1 2">DSM 16647</strain>
    </source>
</reference>
<name>A0A5S5AV28_9FIRM</name>
<protein>
    <submittedName>
        <fullName evidence="1">Thiazole synthase/sulfur carrier protein</fullName>
    </submittedName>
</protein>
<evidence type="ECO:0000313" key="1">
    <source>
        <dbReference type="EMBL" id="TYP56740.1"/>
    </source>
</evidence>
<comment type="caution">
    <text evidence="1">The sequence shown here is derived from an EMBL/GenBank/DDBJ whole genome shotgun (WGS) entry which is preliminary data.</text>
</comment>
<dbReference type="EMBL" id="VNHO01000007">
    <property type="protein sequence ID" value="TYP56740.1"/>
    <property type="molecule type" value="Genomic_DNA"/>
</dbReference>
<dbReference type="InterPro" id="IPR016155">
    <property type="entry name" value="Mopterin_synth/thiamin_S_b"/>
</dbReference>
<accession>A0A5S5AV28</accession>
<proteinExistence type="predicted"/>
<dbReference type="RefSeq" id="WP_148866599.1">
    <property type="nucleotide sequence ID" value="NZ_VNHO01000007.1"/>
</dbReference>
<dbReference type="InterPro" id="IPR010035">
    <property type="entry name" value="Thi_S"/>
</dbReference>
<dbReference type="Proteomes" id="UP000322294">
    <property type="component" value="Unassembled WGS sequence"/>
</dbReference>
<dbReference type="AlphaFoldDB" id="A0A5S5AV28"/>
<dbReference type="Pfam" id="PF02597">
    <property type="entry name" value="ThiS"/>
    <property type="match status" value="1"/>
</dbReference>
<evidence type="ECO:0000313" key="2">
    <source>
        <dbReference type="Proteomes" id="UP000322294"/>
    </source>
</evidence>
<sequence>MIKVNKEDMDYVDGMTIQDILKIRKYSHTMITVIVNGQVVPKDSYPTYRVKDGDVINVIHMMSGGC</sequence>
<dbReference type="OrthoDB" id="9810692at2"/>
<dbReference type="Gene3D" id="3.10.20.30">
    <property type="match status" value="1"/>
</dbReference>
<dbReference type="NCBIfam" id="TIGR01683">
    <property type="entry name" value="thiS"/>
    <property type="match status" value="1"/>
</dbReference>
<keyword evidence="2" id="KW-1185">Reference proteome</keyword>
<dbReference type="CDD" id="cd00565">
    <property type="entry name" value="Ubl_ThiS"/>
    <property type="match status" value="1"/>
</dbReference>
<dbReference type="InterPro" id="IPR003749">
    <property type="entry name" value="ThiS/MoaD-like"/>
</dbReference>
<gene>
    <name evidence="1" type="ORF">LZ11_00795</name>
</gene>
<dbReference type="InterPro" id="IPR012675">
    <property type="entry name" value="Beta-grasp_dom_sf"/>
</dbReference>
<dbReference type="PANTHER" id="PTHR34472:SF1">
    <property type="entry name" value="SULFUR CARRIER PROTEIN THIS"/>
    <property type="match status" value="1"/>
</dbReference>
<dbReference type="SUPFAM" id="SSF54285">
    <property type="entry name" value="MoaD/ThiS"/>
    <property type="match status" value="1"/>
</dbReference>